<accession>A0A426YZX8</accession>
<gene>
    <name evidence="1" type="ORF">B296_00037637</name>
</gene>
<dbReference type="Proteomes" id="UP000287651">
    <property type="component" value="Unassembled WGS sequence"/>
</dbReference>
<evidence type="ECO:0000313" key="1">
    <source>
        <dbReference type="EMBL" id="RRT57191.1"/>
    </source>
</evidence>
<sequence>MSRIGSRDRVLSVNEPIPWTVPRVGFYTCGQATSRTKHEARGVRSGAMPSAAVGRVIDSSSSSPKVEVLSSSWGGMSPMDAKAFKALGVMRLCHDCDWVVIDELLVKVQKHYSILNEGQGSYYLNTRSGSWVGEAPCNNKGWKTRHLFISDNWAWGLRLEWLAHTMGNVPPYLFDEESEQFGQLKGILSSSRAIREVTEGSLVEAGLSSAPRDMSNAF</sequence>
<dbReference type="EMBL" id="AMZH03009284">
    <property type="protein sequence ID" value="RRT57191.1"/>
    <property type="molecule type" value="Genomic_DNA"/>
</dbReference>
<name>A0A426YZX8_ENSVE</name>
<reference evidence="1 2" key="1">
    <citation type="journal article" date="2014" name="Agronomy (Basel)">
        <title>A Draft Genome Sequence for Ensete ventricosum, the Drought-Tolerant Tree Against Hunger.</title>
        <authorList>
            <person name="Harrison J."/>
            <person name="Moore K.A."/>
            <person name="Paszkiewicz K."/>
            <person name="Jones T."/>
            <person name="Grant M."/>
            <person name="Ambacheew D."/>
            <person name="Muzemil S."/>
            <person name="Studholme D.J."/>
        </authorList>
    </citation>
    <scope>NUCLEOTIDE SEQUENCE [LARGE SCALE GENOMIC DNA]</scope>
</reference>
<proteinExistence type="predicted"/>
<comment type="caution">
    <text evidence="1">The sequence shown here is derived from an EMBL/GenBank/DDBJ whole genome shotgun (WGS) entry which is preliminary data.</text>
</comment>
<evidence type="ECO:0000313" key="2">
    <source>
        <dbReference type="Proteomes" id="UP000287651"/>
    </source>
</evidence>
<protein>
    <submittedName>
        <fullName evidence="1">Uncharacterized protein</fullName>
    </submittedName>
</protein>
<organism evidence="1 2">
    <name type="scientific">Ensete ventricosum</name>
    <name type="common">Abyssinian banana</name>
    <name type="synonym">Musa ensete</name>
    <dbReference type="NCBI Taxonomy" id="4639"/>
    <lineage>
        <taxon>Eukaryota</taxon>
        <taxon>Viridiplantae</taxon>
        <taxon>Streptophyta</taxon>
        <taxon>Embryophyta</taxon>
        <taxon>Tracheophyta</taxon>
        <taxon>Spermatophyta</taxon>
        <taxon>Magnoliopsida</taxon>
        <taxon>Liliopsida</taxon>
        <taxon>Zingiberales</taxon>
        <taxon>Musaceae</taxon>
        <taxon>Ensete</taxon>
    </lineage>
</organism>
<dbReference type="AlphaFoldDB" id="A0A426YZX8"/>